<dbReference type="Gene3D" id="3.30.420.10">
    <property type="entry name" value="Ribonuclease H-like superfamily/Ribonuclease H"/>
    <property type="match status" value="1"/>
</dbReference>
<dbReference type="AlphaFoldDB" id="A0AAD3S6G1"/>
<dbReference type="PANTHER" id="PTHR48475:SF2">
    <property type="entry name" value="RIBONUCLEASE H"/>
    <property type="match status" value="1"/>
</dbReference>
<proteinExistence type="predicted"/>
<gene>
    <name evidence="2" type="ORF">Nepgr_007039</name>
</gene>
<evidence type="ECO:0000313" key="3">
    <source>
        <dbReference type="Proteomes" id="UP001279734"/>
    </source>
</evidence>
<dbReference type="Pfam" id="PF13456">
    <property type="entry name" value="RVT_3"/>
    <property type="match status" value="1"/>
</dbReference>
<feature type="domain" description="RNase H type-1" evidence="1">
    <location>
        <begin position="14"/>
        <end position="133"/>
    </location>
</feature>
<reference evidence="2" key="1">
    <citation type="submission" date="2023-05" db="EMBL/GenBank/DDBJ databases">
        <title>Nepenthes gracilis genome sequencing.</title>
        <authorList>
            <person name="Fukushima K."/>
        </authorList>
    </citation>
    <scope>NUCLEOTIDE SEQUENCE</scope>
    <source>
        <strain evidence="2">SING2019-196</strain>
    </source>
</reference>
<evidence type="ECO:0000259" key="1">
    <source>
        <dbReference type="Pfam" id="PF13456"/>
    </source>
</evidence>
<dbReference type="InterPro" id="IPR002156">
    <property type="entry name" value="RNaseH_domain"/>
</dbReference>
<dbReference type="InterPro" id="IPR036397">
    <property type="entry name" value="RNaseH_sf"/>
</dbReference>
<comment type="caution">
    <text evidence="2">The sequence shown here is derived from an EMBL/GenBank/DDBJ whole genome shotgun (WGS) entry which is preliminary data.</text>
</comment>
<dbReference type="SUPFAM" id="SSF53098">
    <property type="entry name" value="Ribonuclease H-like"/>
    <property type="match status" value="1"/>
</dbReference>
<dbReference type="PANTHER" id="PTHR48475">
    <property type="entry name" value="RIBONUCLEASE H"/>
    <property type="match status" value="1"/>
</dbReference>
<organism evidence="2 3">
    <name type="scientific">Nepenthes gracilis</name>
    <name type="common">Slender pitcher plant</name>
    <dbReference type="NCBI Taxonomy" id="150966"/>
    <lineage>
        <taxon>Eukaryota</taxon>
        <taxon>Viridiplantae</taxon>
        <taxon>Streptophyta</taxon>
        <taxon>Embryophyta</taxon>
        <taxon>Tracheophyta</taxon>
        <taxon>Spermatophyta</taxon>
        <taxon>Magnoliopsida</taxon>
        <taxon>eudicotyledons</taxon>
        <taxon>Gunneridae</taxon>
        <taxon>Pentapetalae</taxon>
        <taxon>Caryophyllales</taxon>
        <taxon>Nepenthaceae</taxon>
        <taxon>Nepenthes</taxon>
    </lineage>
</organism>
<dbReference type="GO" id="GO:0003676">
    <property type="term" value="F:nucleic acid binding"/>
    <property type="evidence" value="ECO:0007669"/>
    <property type="project" value="InterPro"/>
</dbReference>
<dbReference type="InterPro" id="IPR012337">
    <property type="entry name" value="RNaseH-like_sf"/>
</dbReference>
<dbReference type="GO" id="GO:0004523">
    <property type="term" value="F:RNA-DNA hybrid ribonuclease activity"/>
    <property type="evidence" value="ECO:0007669"/>
    <property type="project" value="InterPro"/>
</dbReference>
<evidence type="ECO:0000313" key="2">
    <source>
        <dbReference type="EMBL" id="GMH05199.1"/>
    </source>
</evidence>
<accession>A0AAD3S6G1</accession>
<dbReference type="Proteomes" id="UP001279734">
    <property type="component" value="Unassembled WGS sequence"/>
</dbReference>
<keyword evidence="3" id="KW-1185">Reference proteome</keyword>
<protein>
    <recommendedName>
        <fullName evidence="1">RNase H type-1 domain-containing protein</fullName>
    </recommendedName>
</protein>
<name>A0AAD3S6G1_NEPGR</name>
<dbReference type="EMBL" id="BSYO01000005">
    <property type="protein sequence ID" value="GMH05199.1"/>
    <property type="molecule type" value="Genomic_DNA"/>
</dbReference>
<sequence length="170" mass="18800">MCLDAPDVSSWILNVDGSSTQIGSRARVVPRTLDGKEIKYSVTLTFLATNNVAGYETLLVGLHLKKECSVKSLVVRNDSELVVNQIQGAFEVSNPQLVKYLVKAKAQIQAFECFKIEHILRAENWKANQLVRDATVGSPEQYARSLWEILAAPSIDGLDQEVLQVNKGDN</sequence>
<dbReference type="CDD" id="cd09279">
    <property type="entry name" value="RNase_HI_like"/>
    <property type="match status" value="1"/>
</dbReference>